<dbReference type="CDD" id="cd05403">
    <property type="entry name" value="NT_KNTase_like"/>
    <property type="match status" value="1"/>
</dbReference>
<dbReference type="Proteomes" id="UP000037515">
    <property type="component" value="Unassembled WGS sequence"/>
</dbReference>
<dbReference type="GO" id="GO:0016779">
    <property type="term" value="F:nucleotidyltransferase activity"/>
    <property type="evidence" value="ECO:0007669"/>
    <property type="project" value="InterPro"/>
</dbReference>
<dbReference type="RefSeq" id="WP_082331656.1">
    <property type="nucleotide sequence ID" value="NZ_LHPJ01000005.1"/>
</dbReference>
<dbReference type="STRING" id="693.AKJ17_05880"/>
<evidence type="ECO:0000313" key="2">
    <source>
        <dbReference type="EMBL" id="KOO04433.1"/>
    </source>
</evidence>
<dbReference type="Pfam" id="PF01909">
    <property type="entry name" value="NTP_transf_2"/>
    <property type="match status" value="1"/>
</dbReference>
<proteinExistence type="predicted"/>
<reference evidence="3" key="1">
    <citation type="submission" date="2015-08" db="EMBL/GenBank/DDBJ databases">
        <title>Vibrio galatheae sp. nov., a novel member of the Vibrionaceae family isolated from the Solomon Islands.</title>
        <authorList>
            <person name="Giubergia S."/>
            <person name="Machado H."/>
            <person name="Mateiu R.V."/>
            <person name="Gram L."/>
        </authorList>
    </citation>
    <scope>NUCLEOTIDE SEQUENCE [LARGE SCALE GENOMIC DNA]</scope>
    <source>
        <strain evidence="3">DSM 19584</strain>
    </source>
</reference>
<dbReference type="PATRIC" id="fig|693.5.peg.1197"/>
<dbReference type="Gene3D" id="3.30.460.10">
    <property type="entry name" value="Beta Polymerase, domain 2"/>
    <property type="match status" value="1"/>
</dbReference>
<dbReference type="EMBL" id="LHPJ01000005">
    <property type="protein sequence ID" value="KOO04433.1"/>
    <property type="molecule type" value="Genomic_DNA"/>
</dbReference>
<comment type="caution">
    <text evidence="2">The sequence shown here is derived from an EMBL/GenBank/DDBJ whole genome shotgun (WGS) entry which is preliminary data.</text>
</comment>
<dbReference type="PROSITE" id="PS50152">
    <property type="entry name" value="25A_SYNTH_3"/>
    <property type="match status" value="1"/>
</dbReference>
<evidence type="ECO:0000313" key="3">
    <source>
        <dbReference type="Proteomes" id="UP000037515"/>
    </source>
</evidence>
<dbReference type="InterPro" id="IPR002934">
    <property type="entry name" value="Polymerase_NTP_transf_dom"/>
</dbReference>
<dbReference type="AlphaFoldDB" id="A0A0M0HS48"/>
<dbReference type="OrthoDB" id="3422944at2"/>
<name>A0A0M0HS48_VIBNE</name>
<sequence>MQLHFDDRGLDKLGYIINDCSIEHLQPEFKGVVDAVIQSLTEQLPNKIHSIYLYGSIARGTAVAGRSDLDVSVVFNHDISADDEKTLGHISLLIPSEHNTISKLDIDPGSLQEVLNEKEKFRWHFWLKHCCCCVWGEDLSQRFEQLKPDLRIALALNGDLADAIKQFEAQPVQSQGKVIGKKILRTAYSLVAHVDGSWYSNLEKCAQVAARFYPQFADSIQMALNLALGEQVSQQKALVLCSSFGKELVTEIQRVKISSQIS</sequence>
<dbReference type="InterPro" id="IPR043519">
    <property type="entry name" value="NT_sf"/>
</dbReference>
<keyword evidence="3" id="KW-1185">Reference proteome</keyword>
<gene>
    <name evidence="2" type="ORF">AKJ17_05880</name>
</gene>
<evidence type="ECO:0000259" key="1">
    <source>
        <dbReference type="Pfam" id="PF01909"/>
    </source>
</evidence>
<organism evidence="2 3">
    <name type="scientific">Vibrio nereis</name>
    <dbReference type="NCBI Taxonomy" id="693"/>
    <lineage>
        <taxon>Bacteria</taxon>
        <taxon>Pseudomonadati</taxon>
        <taxon>Pseudomonadota</taxon>
        <taxon>Gammaproteobacteria</taxon>
        <taxon>Vibrionales</taxon>
        <taxon>Vibrionaceae</taxon>
        <taxon>Vibrio</taxon>
    </lineage>
</organism>
<dbReference type="SUPFAM" id="SSF81301">
    <property type="entry name" value="Nucleotidyltransferase"/>
    <property type="match status" value="1"/>
</dbReference>
<accession>A0A0M0HS48</accession>
<protein>
    <recommendedName>
        <fullName evidence="1">Polymerase nucleotidyl transferase domain-containing protein</fullName>
    </recommendedName>
</protein>
<feature type="domain" description="Polymerase nucleotidyl transferase" evidence="1">
    <location>
        <begin position="38"/>
        <end position="87"/>
    </location>
</feature>